<reference evidence="3" key="1">
    <citation type="submission" date="2016-05" db="EMBL/GenBank/DDBJ databases">
        <authorList>
            <person name="Li Y."/>
        </authorList>
    </citation>
    <scope>NUCLEOTIDE SEQUENCE [LARGE SCALE GENOMIC DNA]</scope>
    <source>
        <strain evidence="3">YIC4027</strain>
    </source>
</reference>
<evidence type="ECO:0000313" key="2">
    <source>
        <dbReference type="EMBL" id="ODR93350.1"/>
    </source>
</evidence>
<proteinExistence type="inferred from homology"/>
<comment type="caution">
    <text evidence="2">The sequence shown here is derived from an EMBL/GenBank/DDBJ whole genome shotgun (WGS) entry which is preliminary data.</text>
</comment>
<dbReference type="PANTHER" id="PTHR37936:SF3">
    <property type="entry name" value="TRANSPOSASE INSC FOR INSERTION ELEMENT IS2A-RELATED"/>
    <property type="match status" value="1"/>
</dbReference>
<dbReference type="GO" id="GO:0004803">
    <property type="term" value="F:transposase activity"/>
    <property type="evidence" value="ECO:0007669"/>
    <property type="project" value="InterPro"/>
</dbReference>
<sequence length="150" mass="16503">MGRVEILTGVERRRVWTDEDKLRILEEVETSGSGVAEIARRHDILPQQIYTWRKKLARDNKPPGGSGVTLLPVALIGPDAESETERAAAAQKIAAKRSAKPSRIEIGCKGGRVLKVDASIAPETLKALIRSVEGERDEHPTFPFVIETAR</sequence>
<dbReference type="NCBIfam" id="NF047595">
    <property type="entry name" value="IS66_ISRel24_TnpA"/>
    <property type="match status" value="1"/>
</dbReference>
<dbReference type="InterPro" id="IPR010921">
    <property type="entry name" value="Trp_repressor/repl_initiator"/>
</dbReference>
<accession>A0A1E3VIC3</accession>
<dbReference type="GO" id="GO:0006313">
    <property type="term" value="P:DNA transposition"/>
    <property type="evidence" value="ECO:0007669"/>
    <property type="project" value="InterPro"/>
</dbReference>
<dbReference type="RefSeq" id="WP_069456411.1">
    <property type="nucleotide sequence ID" value="NZ_CP034911.1"/>
</dbReference>
<dbReference type="AlphaFoldDB" id="A0A1E3VIC3"/>
<protein>
    <submittedName>
        <fullName evidence="2">Transposase</fullName>
    </submittedName>
</protein>
<dbReference type="Pfam" id="PF01527">
    <property type="entry name" value="HTH_Tnp_1"/>
    <property type="match status" value="1"/>
</dbReference>
<dbReference type="OrthoDB" id="8080802at2"/>
<comment type="similarity">
    <text evidence="1">Belongs to the transposase 8 family.</text>
</comment>
<evidence type="ECO:0000313" key="3">
    <source>
        <dbReference type="Proteomes" id="UP000094342"/>
    </source>
</evidence>
<dbReference type="STRING" id="1752398.A8M32_00200"/>
<dbReference type="Gene3D" id="1.10.10.10">
    <property type="entry name" value="Winged helix-like DNA-binding domain superfamily/Winged helix DNA-binding domain"/>
    <property type="match status" value="1"/>
</dbReference>
<evidence type="ECO:0000256" key="1">
    <source>
        <dbReference type="ARBA" id="ARBA00009964"/>
    </source>
</evidence>
<dbReference type="PANTHER" id="PTHR37936">
    <property type="entry name" value="TRANSPOSASE INSC FOR INSERTION ELEMENT IS2A-RELATED"/>
    <property type="match status" value="1"/>
</dbReference>
<keyword evidence="3" id="KW-1185">Reference proteome</keyword>
<organism evidence="2 3">
    <name type="scientific">Sinorhizobium alkalisoli</name>
    <dbReference type="NCBI Taxonomy" id="1752398"/>
    <lineage>
        <taxon>Bacteria</taxon>
        <taxon>Pseudomonadati</taxon>
        <taxon>Pseudomonadota</taxon>
        <taxon>Alphaproteobacteria</taxon>
        <taxon>Hyphomicrobiales</taxon>
        <taxon>Rhizobiaceae</taxon>
        <taxon>Sinorhizobium/Ensifer group</taxon>
        <taxon>Sinorhizobium</taxon>
    </lineage>
</organism>
<dbReference type="InterPro" id="IPR002514">
    <property type="entry name" value="Transposase_8"/>
</dbReference>
<dbReference type="GO" id="GO:0043565">
    <property type="term" value="F:sequence-specific DNA binding"/>
    <property type="evidence" value="ECO:0007669"/>
    <property type="project" value="InterPro"/>
</dbReference>
<dbReference type="EMBL" id="LYBW01000019">
    <property type="protein sequence ID" value="ODR93350.1"/>
    <property type="molecule type" value="Genomic_DNA"/>
</dbReference>
<dbReference type="Proteomes" id="UP000094342">
    <property type="component" value="Unassembled WGS sequence"/>
</dbReference>
<name>A0A1E3VIC3_9HYPH</name>
<gene>
    <name evidence="2" type="ORF">A8M32_00200</name>
</gene>
<dbReference type="SUPFAM" id="SSF48295">
    <property type="entry name" value="TrpR-like"/>
    <property type="match status" value="1"/>
</dbReference>
<dbReference type="InterPro" id="IPR036388">
    <property type="entry name" value="WH-like_DNA-bd_sf"/>
</dbReference>